<evidence type="ECO:0000313" key="6">
    <source>
        <dbReference type="EMBL" id="ACH38433.2"/>
    </source>
</evidence>
<keyword evidence="2 4" id="KW-0547">Nucleotide-binding</keyword>
<dbReference type="Gene3D" id="3.40.50.720">
    <property type="entry name" value="NAD(P)-binding Rossmann-like Domain"/>
    <property type="match status" value="1"/>
</dbReference>
<name>B5EIR8_CITBB</name>
<feature type="domain" description="ATP-grasp" evidence="5">
    <location>
        <begin position="496"/>
        <end position="532"/>
    </location>
</feature>
<dbReference type="PROSITE" id="PS50975">
    <property type="entry name" value="ATP_GRASP"/>
    <property type="match status" value="1"/>
</dbReference>
<protein>
    <submittedName>
        <fullName evidence="6">Acyl-CoA synthetase, ADP-forming</fullName>
    </submittedName>
</protein>
<dbReference type="InterPro" id="IPR036291">
    <property type="entry name" value="NAD(P)-bd_dom_sf"/>
</dbReference>
<dbReference type="InterPro" id="IPR013815">
    <property type="entry name" value="ATP_grasp_subdomain_1"/>
</dbReference>
<keyword evidence="1" id="KW-0436">Ligase</keyword>
<dbReference type="RefSeq" id="WP_012529846.1">
    <property type="nucleotide sequence ID" value="NC_011146.1"/>
</dbReference>
<dbReference type="Gene3D" id="3.40.50.261">
    <property type="entry name" value="Succinyl-CoA synthetase domains"/>
    <property type="match status" value="2"/>
</dbReference>
<dbReference type="SUPFAM" id="SSF51735">
    <property type="entry name" value="NAD(P)-binding Rossmann-fold domains"/>
    <property type="match status" value="1"/>
</dbReference>
<dbReference type="OrthoDB" id="9791027at2"/>
<evidence type="ECO:0000259" key="5">
    <source>
        <dbReference type="PROSITE" id="PS50975"/>
    </source>
</evidence>
<dbReference type="AlphaFoldDB" id="B5EIR8"/>
<dbReference type="Gene3D" id="3.30.470.20">
    <property type="entry name" value="ATP-grasp fold, B domain"/>
    <property type="match status" value="1"/>
</dbReference>
<dbReference type="STRING" id="404380.Gbem_1414"/>
<evidence type="ECO:0000256" key="1">
    <source>
        <dbReference type="ARBA" id="ARBA00022598"/>
    </source>
</evidence>
<organism evidence="6 7">
    <name type="scientific">Citrifermentans bemidjiense (strain ATCC BAA-1014 / DSM 16622 / JCM 12645 / Bem)</name>
    <name type="common">Geobacter bemidjiensis</name>
    <dbReference type="NCBI Taxonomy" id="404380"/>
    <lineage>
        <taxon>Bacteria</taxon>
        <taxon>Pseudomonadati</taxon>
        <taxon>Thermodesulfobacteriota</taxon>
        <taxon>Desulfuromonadia</taxon>
        <taxon>Geobacterales</taxon>
        <taxon>Geobacteraceae</taxon>
        <taxon>Citrifermentans</taxon>
    </lineage>
</organism>
<sequence length="697" mass="74538">MTMLDSLFKPKAVAIVGASTKELSIGNVIIRNLQRYGYRGKIYPLNPNAPEVCGLKAYKTLDEIPDQVDLAHVIIPSQFVPQTIEECGRKGIKAVIINSAGFCELGEEGAQLQDDFLRRGKEFGVRVFGPNCQGIINSDPALKAYCNFTFTFPEPGHVSVVALSGGVGALIMQALADLGVGQRFYASNGNACDISVTEILSYYGEDEATKAVVLYTEGFPNPGEFLAVAREVAAKKPILAMKAGRTEQGAKAASSHTGSLAGVDIATELIFEKTGILSFIDEGEMARAAMAFATQPIPKGNRVGIITNTGGPAVIATDVLVSCGLDVPKLSAESIERLRPSQLPEAALENPIDVVATAGGVPFRGALDLFLSEEGIDSIFINFVTAPFTDTDEVARQIVEVNRLAKKPIVCNFMTDLSQERFRKTRDILKEGGVPIYANPSDAAKALGALAQYGRLRRRDIGRPEKRGGVDAARAQAVVDQARKEGRQVLSATDVYSIFEAYGIPVAPWRMAGSAAEAVAAAEVVGYPVVVKVDCEEIDHKSDMGGVAVNLKDGAAVAAAVESMQERLSSFGKLRFLVQKFLPGGRELIVGATEQPGLGHLVMFGLGGIYVEVLKDVSFKISPVTRVEAGEMLSSIKTAALLNGVRGEKGIDREAVTELIERVSQLLSDLPMIREMDLNPVMAFEKGAFAVDGRIRI</sequence>
<reference evidence="6 7" key="1">
    <citation type="submission" date="2008-07" db="EMBL/GenBank/DDBJ databases">
        <title>Complete sequence of Geobacter bemidjiensis BEM.</title>
        <authorList>
            <consortium name="US DOE Joint Genome Institute"/>
            <person name="Lucas S."/>
            <person name="Copeland A."/>
            <person name="Lapidus A."/>
            <person name="Glavina del Rio T."/>
            <person name="Dalin E."/>
            <person name="Tice H."/>
            <person name="Bruce D."/>
            <person name="Goodwin L."/>
            <person name="Pitluck S."/>
            <person name="Kiss H."/>
            <person name="Brettin T."/>
            <person name="Detter J.C."/>
            <person name="Han C."/>
            <person name="Kuske C.R."/>
            <person name="Schmutz J."/>
            <person name="Larimer F."/>
            <person name="Land M."/>
            <person name="Hauser L."/>
            <person name="Kyrpides N."/>
            <person name="Lykidis A."/>
            <person name="Lovley D."/>
            <person name="Richardson P."/>
        </authorList>
    </citation>
    <scope>NUCLEOTIDE SEQUENCE [LARGE SCALE GENOMIC DNA]</scope>
    <source>
        <strain evidence="7">ATCC BAA-1014 / DSM 16622 / JCM 12645 / Bem</strain>
    </source>
</reference>
<dbReference type="SUPFAM" id="SSF56059">
    <property type="entry name" value="Glutathione synthetase ATP-binding domain-like"/>
    <property type="match status" value="1"/>
</dbReference>
<keyword evidence="7" id="KW-1185">Reference proteome</keyword>
<dbReference type="GO" id="GO:0005524">
    <property type="term" value="F:ATP binding"/>
    <property type="evidence" value="ECO:0007669"/>
    <property type="project" value="UniProtKB-UniRule"/>
</dbReference>
<evidence type="ECO:0000256" key="3">
    <source>
        <dbReference type="ARBA" id="ARBA00022840"/>
    </source>
</evidence>
<dbReference type="InterPro" id="IPR016102">
    <property type="entry name" value="Succinyl-CoA_synth-like"/>
</dbReference>
<dbReference type="HOGENOM" id="CLU_007415_3_1_7"/>
<dbReference type="EMBL" id="CP001124">
    <property type="protein sequence ID" value="ACH38433.2"/>
    <property type="molecule type" value="Genomic_DNA"/>
</dbReference>
<accession>B5EIR8</accession>
<dbReference type="InterPro" id="IPR003781">
    <property type="entry name" value="CoA-bd"/>
</dbReference>
<gene>
    <name evidence="6" type="ordered locus">Gbem_1414</name>
</gene>
<dbReference type="Pfam" id="PF13549">
    <property type="entry name" value="ATP-grasp_5"/>
    <property type="match status" value="1"/>
</dbReference>
<dbReference type="PANTHER" id="PTHR43334">
    <property type="entry name" value="ACETATE--COA LIGASE [ADP-FORMING]"/>
    <property type="match status" value="1"/>
</dbReference>
<dbReference type="InterPro" id="IPR051538">
    <property type="entry name" value="Acyl-CoA_Synth/Transferase"/>
</dbReference>
<dbReference type="InterPro" id="IPR011761">
    <property type="entry name" value="ATP-grasp"/>
</dbReference>
<dbReference type="InterPro" id="IPR032875">
    <property type="entry name" value="Succ_CoA_lig_flav_dom"/>
</dbReference>
<dbReference type="GO" id="GO:0016874">
    <property type="term" value="F:ligase activity"/>
    <property type="evidence" value="ECO:0007669"/>
    <property type="project" value="UniProtKB-KW"/>
</dbReference>
<evidence type="ECO:0000256" key="2">
    <source>
        <dbReference type="ARBA" id="ARBA00022741"/>
    </source>
</evidence>
<dbReference type="Pfam" id="PF13380">
    <property type="entry name" value="CoA_binding_2"/>
    <property type="match status" value="1"/>
</dbReference>
<dbReference type="GO" id="GO:0046872">
    <property type="term" value="F:metal ion binding"/>
    <property type="evidence" value="ECO:0007669"/>
    <property type="project" value="InterPro"/>
</dbReference>
<evidence type="ECO:0000256" key="4">
    <source>
        <dbReference type="PROSITE-ProRule" id="PRU00409"/>
    </source>
</evidence>
<dbReference type="SMART" id="SM00881">
    <property type="entry name" value="CoA_binding"/>
    <property type="match status" value="1"/>
</dbReference>
<dbReference type="KEGG" id="gbm:Gbem_1414"/>
<proteinExistence type="predicted"/>
<dbReference type="Gene3D" id="3.30.1490.20">
    <property type="entry name" value="ATP-grasp fold, A domain"/>
    <property type="match status" value="1"/>
</dbReference>
<keyword evidence="3 4" id="KW-0067">ATP-binding</keyword>
<evidence type="ECO:0000313" key="7">
    <source>
        <dbReference type="Proteomes" id="UP000008825"/>
    </source>
</evidence>
<dbReference type="Proteomes" id="UP000008825">
    <property type="component" value="Chromosome"/>
</dbReference>
<dbReference type="SUPFAM" id="SSF52210">
    <property type="entry name" value="Succinyl-CoA synthetase domains"/>
    <property type="match status" value="2"/>
</dbReference>
<dbReference type="PANTHER" id="PTHR43334:SF1">
    <property type="entry name" value="3-HYDROXYPROPIONATE--COA LIGASE [ADP-FORMING]"/>
    <property type="match status" value="1"/>
</dbReference>
<dbReference type="eggNOG" id="COG1042">
    <property type="taxonomic scope" value="Bacteria"/>
</dbReference>
<dbReference type="Pfam" id="PF13607">
    <property type="entry name" value="Succ_CoA_lig"/>
    <property type="match status" value="1"/>
</dbReference>
<reference evidence="6 7" key="2">
    <citation type="journal article" date="2010" name="BMC Genomics">
        <title>The genome of Geobacter bemidjiensis, exemplar for the subsurface clade of Geobacter species that predominate in Fe(III)-reducing subsurface environments.</title>
        <authorList>
            <person name="Aklujkar M."/>
            <person name="Young N.D."/>
            <person name="Holmes D."/>
            <person name="Chavan M."/>
            <person name="Risso C."/>
            <person name="Kiss H.E."/>
            <person name="Han C.S."/>
            <person name="Land M.L."/>
            <person name="Lovley D.R."/>
        </authorList>
    </citation>
    <scope>NUCLEOTIDE SEQUENCE [LARGE SCALE GENOMIC DNA]</scope>
    <source>
        <strain evidence="7">ATCC BAA-1014 / DSM 16622 / JCM 12645 / Bem</strain>
    </source>
</reference>